<accession>A0A6P2D601</accession>
<organism evidence="2 3">
    <name type="scientific">Gemmata massiliana</name>
    <dbReference type="NCBI Taxonomy" id="1210884"/>
    <lineage>
        <taxon>Bacteria</taxon>
        <taxon>Pseudomonadati</taxon>
        <taxon>Planctomycetota</taxon>
        <taxon>Planctomycetia</taxon>
        <taxon>Gemmatales</taxon>
        <taxon>Gemmataceae</taxon>
        <taxon>Gemmata</taxon>
    </lineage>
</organism>
<dbReference type="EMBL" id="LR593886">
    <property type="protein sequence ID" value="VTR96731.1"/>
    <property type="molecule type" value="Genomic_DNA"/>
</dbReference>
<sequence length="222" mass="24449">MNIEQRLNLVADRYRNLGFKVVLHPKADDLPPFAKDFQVQVLATKDDKSVLTVAKASPSELQTDTDVARYAEIIDGQPGWKLDVFVLGADAPALPGKGDAREPADDEIRRAIADTEQMLKAGFASQAVIAAWAVLETAMRRRLVSVGRKAVYGTSPRTMLNELLSTGGFSNSEFRDLEGLFQLRNIIVHGFAVPQFQNSAVEFLIRMAKQLLEAPPQVKQTA</sequence>
<dbReference type="KEGG" id="gms:SOIL9_10740"/>
<dbReference type="RefSeq" id="WP_162670887.1">
    <property type="nucleotide sequence ID" value="NZ_LR593886.1"/>
</dbReference>
<name>A0A6P2D601_9BACT</name>
<dbReference type="Pfam" id="PF18743">
    <property type="entry name" value="AHJR-like"/>
    <property type="match status" value="1"/>
</dbReference>
<feature type="domain" description="REase AHJR-like" evidence="1">
    <location>
        <begin position="5"/>
        <end position="112"/>
    </location>
</feature>
<keyword evidence="3" id="KW-1185">Reference proteome</keyword>
<gene>
    <name evidence="2" type="ORF">SOIL9_10740</name>
</gene>
<evidence type="ECO:0000259" key="1">
    <source>
        <dbReference type="Pfam" id="PF18743"/>
    </source>
</evidence>
<reference evidence="2 3" key="1">
    <citation type="submission" date="2019-05" db="EMBL/GenBank/DDBJ databases">
        <authorList>
            <consortium name="Science for Life Laboratories"/>
        </authorList>
    </citation>
    <scope>NUCLEOTIDE SEQUENCE [LARGE SCALE GENOMIC DNA]</scope>
    <source>
        <strain evidence="2">Soil9</strain>
    </source>
</reference>
<protein>
    <recommendedName>
        <fullName evidence="1">REase AHJR-like domain-containing protein</fullName>
    </recommendedName>
</protein>
<dbReference type="InterPro" id="IPR040902">
    <property type="entry name" value="AHJR-like"/>
</dbReference>
<proteinExistence type="predicted"/>
<evidence type="ECO:0000313" key="2">
    <source>
        <dbReference type="EMBL" id="VTR96731.1"/>
    </source>
</evidence>
<dbReference type="AlphaFoldDB" id="A0A6P2D601"/>
<dbReference type="Proteomes" id="UP000464178">
    <property type="component" value="Chromosome"/>
</dbReference>
<evidence type="ECO:0000313" key="3">
    <source>
        <dbReference type="Proteomes" id="UP000464178"/>
    </source>
</evidence>